<dbReference type="InterPro" id="IPR006282">
    <property type="entry name" value="Thi_PPkinase"/>
</dbReference>
<dbReference type="GO" id="GO:0005524">
    <property type="term" value="F:ATP binding"/>
    <property type="evidence" value="ECO:0007669"/>
    <property type="project" value="UniProtKB-KW"/>
</dbReference>
<evidence type="ECO:0000256" key="3">
    <source>
        <dbReference type="ARBA" id="ARBA00022777"/>
    </source>
</evidence>
<dbReference type="Pfam" id="PF04265">
    <property type="entry name" value="TPK_B1_binding"/>
    <property type="match status" value="1"/>
</dbReference>
<proteinExistence type="predicted"/>
<dbReference type="Gene3D" id="2.60.120.320">
    <property type="entry name" value="Thiamin pyrophosphokinase, thiamin-binding domain"/>
    <property type="match status" value="1"/>
</dbReference>
<evidence type="ECO:0000256" key="4">
    <source>
        <dbReference type="ARBA" id="ARBA00022840"/>
    </source>
</evidence>
<dbReference type="SMART" id="SM00983">
    <property type="entry name" value="TPK_B1_binding"/>
    <property type="match status" value="1"/>
</dbReference>
<dbReference type="InterPro" id="IPR036371">
    <property type="entry name" value="TPK_B1-bd_sf"/>
</dbReference>
<keyword evidence="4" id="KW-0067">ATP-binding</keyword>
<dbReference type="SUPFAM" id="SSF63862">
    <property type="entry name" value="Thiamin pyrophosphokinase, substrate-binding domain"/>
    <property type="match status" value="1"/>
</dbReference>
<dbReference type="Gene3D" id="3.40.50.10240">
    <property type="entry name" value="Thiamin pyrophosphokinase, catalytic domain"/>
    <property type="match status" value="1"/>
</dbReference>
<evidence type="ECO:0000256" key="2">
    <source>
        <dbReference type="ARBA" id="ARBA00022741"/>
    </source>
</evidence>
<dbReference type="GO" id="GO:0016301">
    <property type="term" value="F:kinase activity"/>
    <property type="evidence" value="ECO:0007669"/>
    <property type="project" value="UniProtKB-KW"/>
</dbReference>
<evidence type="ECO:0000313" key="6">
    <source>
        <dbReference type="EMBL" id="KAL3763331.1"/>
    </source>
</evidence>
<dbReference type="SUPFAM" id="SSF63999">
    <property type="entry name" value="Thiamin pyrophosphokinase, catalytic domain"/>
    <property type="match status" value="1"/>
</dbReference>
<accession>A0ABD3MKH5</accession>
<dbReference type="Pfam" id="PF04263">
    <property type="entry name" value="TPK_catalytic"/>
    <property type="match status" value="1"/>
</dbReference>
<reference evidence="6 7" key="1">
    <citation type="submission" date="2024-10" db="EMBL/GenBank/DDBJ databases">
        <title>Updated reference genomes for cyclostephanoid diatoms.</title>
        <authorList>
            <person name="Roberts W.R."/>
            <person name="Alverson A.J."/>
        </authorList>
    </citation>
    <scope>NUCLEOTIDE SEQUENCE [LARGE SCALE GENOMIC DNA]</scope>
    <source>
        <strain evidence="6 7">AJA276-08</strain>
    </source>
</reference>
<name>A0ABD3MKH5_9STRA</name>
<protein>
    <recommendedName>
        <fullName evidence="5">Thiamin pyrophosphokinase thiamin-binding domain-containing protein</fullName>
    </recommendedName>
</protein>
<dbReference type="GO" id="GO:0042723">
    <property type="term" value="P:thiamine-containing compound metabolic process"/>
    <property type="evidence" value="ECO:0007669"/>
    <property type="project" value="UniProtKB-ARBA"/>
</dbReference>
<dbReference type="EMBL" id="JALLAZ020001804">
    <property type="protein sequence ID" value="KAL3763331.1"/>
    <property type="molecule type" value="Genomic_DNA"/>
</dbReference>
<dbReference type="FunFam" id="2.60.120.320:FF:000001">
    <property type="entry name" value="Thiamine pyrophosphokinase"/>
    <property type="match status" value="1"/>
</dbReference>
<dbReference type="InterPro" id="IPR036759">
    <property type="entry name" value="TPK_catalytic_sf"/>
</dbReference>
<keyword evidence="2" id="KW-0547">Nucleotide-binding</keyword>
<comment type="caution">
    <text evidence="6">The sequence shown here is derived from an EMBL/GenBank/DDBJ whole genome shotgun (WGS) entry which is preliminary data.</text>
</comment>
<dbReference type="PANTHER" id="PTHR13622:SF8">
    <property type="entry name" value="THIAMIN PYROPHOSPHOKINASE 1"/>
    <property type="match status" value="1"/>
</dbReference>
<evidence type="ECO:0000256" key="1">
    <source>
        <dbReference type="ARBA" id="ARBA00022679"/>
    </source>
</evidence>
<evidence type="ECO:0000259" key="5">
    <source>
        <dbReference type="SMART" id="SM00983"/>
    </source>
</evidence>
<dbReference type="AlphaFoldDB" id="A0ABD3MKH5"/>
<keyword evidence="7" id="KW-1185">Reference proteome</keyword>
<gene>
    <name evidence="6" type="ORF">ACHAW5_007723</name>
</gene>
<organism evidence="6 7">
    <name type="scientific">Stephanodiscus triporus</name>
    <dbReference type="NCBI Taxonomy" id="2934178"/>
    <lineage>
        <taxon>Eukaryota</taxon>
        <taxon>Sar</taxon>
        <taxon>Stramenopiles</taxon>
        <taxon>Ochrophyta</taxon>
        <taxon>Bacillariophyta</taxon>
        <taxon>Coscinodiscophyceae</taxon>
        <taxon>Thalassiosirophycidae</taxon>
        <taxon>Stephanodiscales</taxon>
        <taxon>Stephanodiscaceae</taxon>
        <taxon>Stephanodiscus</taxon>
    </lineage>
</organism>
<dbReference type="Proteomes" id="UP001530315">
    <property type="component" value="Unassembled WGS sequence"/>
</dbReference>
<feature type="domain" description="Thiamin pyrophosphokinase thiamin-binding" evidence="5">
    <location>
        <begin position="300"/>
        <end position="357"/>
    </location>
</feature>
<dbReference type="GO" id="GO:0004788">
    <property type="term" value="F:thiamine diphosphokinase activity"/>
    <property type="evidence" value="ECO:0007669"/>
    <property type="project" value="UniProtKB-ARBA"/>
</dbReference>
<evidence type="ECO:0000313" key="7">
    <source>
        <dbReference type="Proteomes" id="UP001530315"/>
    </source>
</evidence>
<dbReference type="InterPro" id="IPR007371">
    <property type="entry name" value="TPK_catalytic"/>
</dbReference>
<sequence>MSRGASDVDSSALASSEGGGGGIAIDDRKTIFRYDSPFLSSSGGIHDDDRRRSSSALVVLNTPIRSRGWDGSGASDVDGDMTRDGALYGTVLGVLWGASAYRVCADGGANRLYDATVAVLRGGDDDGEAEEDSCDSNHHRDFDFLPDLITGDLDSLRPGVRRYYESRGVPILRVEDQDYHDLDVRIKSLMAVEKWFERASPRAKSSEGGESHEGVVASKSMTYIYGGFGGRFDQEMGVINALCVWGKKETFQRTTLVAYDEQTCAVVLPESPMRSEIVIRFPGVSSSEDEEEMHRACRVGEGPTCGLIPIMGRCDRVVTTGLQWNLDGDVPLEFGGLVSSSNRVVNPVVTVESSSPLLFTAEITVKHE</sequence>
<dbReference type="CDD" id="cd07995">
    <property type="entry name" value="TPK"/>
    <property type="match status" value="1"/>
</dbReference>
<dbReference type="InterPro" id="IPR007373">
    <property type="entry name" value="Thiamin_PyroPKinase_B1-bd"/>
</dbReference>
<dbReference type="PANTHER" id="PTHR13622">
    <property type="entry name" value="THIAMIN PYROPHOSPHOKINASE"/>
    <property type="match status" value="1"/>
</dbReference>
<keyword evidence="3" id="KW-0418">Kinase</keyword>
<keyword evidence="1" id="KW-0808">Transferase</keyword>